<sequence length="388" mass="44009">MLTDAAIRRLPPKEKRYVVADDKGLYLEVRPNGGKSWKVRLYQDGRERKTTLGRYPRMSLKEARLERDRLKIEAAEGGVRSGKDGVRQSRGTFEQLCREWFETKIEPLMSARHSQTVLSRLDRIVIPALGDRTPDEITAPDVLEAMRPVERMGHNETAIRTTQIIGQVMRYGVATGKCTRDVTADMKGALTPKKVEHRPTITSPAAIGALCRAIDAAKGTPIVKAALLFHMLTAVRPGELRKAEWAEIEGDLWKIPAPKMKLRRPHVVPLSRQALEVLEKLHPITGRSPYLFPAVRNFSRPMSDMTELVALRRLGYGQDEIVPHGFRGMFSTLAYENGWPSDVVERQLAHAKGGVRAAYDHSLLLDQRRDLMQWWADWLDSRRKESLL</sequence>
<protein>
    <submittedName>
        <fullName evidence="1">Tyrosine-type recombinase/integrase</fullName>
    </submittedName>
</protein>
<keyword evidence="2" id="KW-1185">Reference proteome</keyword>
<dbReference type="EMBL" id="CP074691">
    <property type="protein sequence ID" value="QVL35499.1"/>
    <property type="molecule type" value="Genomic_DNA"/>
</dbReference>
<evidence type="ECO:0000313" key="2">
    <source>
        <dbReference type="Proteomes" id="UP000682204"/>
    </source>
</evidence>
<organism evidence="1 2">
    <name type="scientific">Aminirod propionatiphilus</name>
    <dbReference type="NCBI Taxonomy" id="3415223"/>
    <lineage>
        <taxon>Bacteria</taxon>
        <taxon>Thermotogati</taxon>
        <taxon>Synergistota</taxon>
        <taxon>Synergistia</taxon>
        <taxon>Synergistales</taxon>
        <taxon>Aminiphilaceae</taxon>
        <taxon>Aminirod</taxon>
    </lineage>
</organism>
<accession>A0ACD1DTR8</accession>
<evidence type="ECO:0000313" key="1">
    <source>
        <dbReference type="EMBL" id="QVL35499.1"/>
    </source>
</evidence>
<proteinExistence type="predicted"/>
<dbReference type="Proteomes" id="UP000682204">
    <property type="component" value="Chromosome"/>
</dbReference>
<gene>
    <name evidence="1" type="ORF">KIH16_09905</name>
</gene>
<reference evidence="1" key="1">
    <citation type="submission" date="2021-05" db="EMBL/GenBank/DDBJ databases">
        <title>An isolated secondary fermenter in methanogenic hydrocarbon-degrading communities.</title>
        <authorList>
            <person name="Liu Y.-F."/>
            <person name="Liu Z.-l."/>
        </authorList>
    </citation>
    <scope>NUCLEOTIDE SEQUENCE</scope>
    <source>
        <strain evidence="1">L-13</strain>
    </source>
</reference>
<name>A0ACD1DTR8_9BACT</name>